<accession>A0AAW4WG60</accession>
<reference evidence="1" key="1">
    <citation type="submission" date="2021-10" db="EMBL/GenBank/DDBJ databases">
        <title>Anaerobic single-cell dispensing facilitates the cultivation of human gut bacteria.</title>
        <authorList>
            <person name="Afrizal A."/>
        </authorList>
    </citation>
    <scope>NUCLEOTIDE SEQUENCE</scope>
    <source>
        <strain evidence="1">CLA-AA-H204</strain>
    </source>
</reference>
<dbReference type="AlphaFoldDB" id="A0AAW4WG60"/>
<dbReference type="EMBL" id="JAJEQW010000003">
    <property type="protein sequence ID" value="MCC2241452.1"/>
    <property type="molecule type" value="Genomic_DNA"/>
</dbReference>
<evidence type="ECO:0000313" key="1">
    <source>
        <dbReference type="EMBL" id="MCC2241452.1"/>
    </source>
</evidence>
<evidence type="ECO:0008006" key="3">
    <source>
        <dbReference type="Google" id="ProtNLM"/>
    </source>
</evidence>
<dbReference type="RefSeq" id="WP_227709732.1">
    <property type="nucleotide sequence ID" value="NZ_JAJEQW010000003.1"/>
</dbReference>
<sequence>MSGKAEKLQWHPAFCAATELELRQDLDVLELIPEYNLSKKPLQIDLVIIKKMDWKRTLQNEIGHIMRGHNILEYKGPGDELTIDSFFKVIGYASLYKAQGIAVNKIPASEVTVSFFRNAYPKALFQELKKEGYILKKIYPGIYYVRGKVPFPVQVVVTSQLERKAHCSLRVLTTQVEMQDAELFLEQIHYLESKNERSNIDSVLQVSVNANKQVYSLLRRQNEMCEALRELMKDEIEKELENKLEQGRKQGLEQGLEEGLEQGEKLQLIRQVIKKLQKGNSVEETSDMLEEEPENIRKIYEIAATMAPDYDVEKIYQKL</sequence>
<dbReference type="Proteomes" id="UP001198893">
    <property type="component" value="Unassembled WGS sequence"/>
</dbReference>
<protein>
    <recommendedName>
        <fullName evidence="3">3-isopropylmalate dehydrogenase</fullName>
    </recommendedName>
</protein>
<evidence type="ECO:0000313" key="2">
    <source>
        <dbReference type="Proteomes" id="UP001198893"/>
    </source>
</evidence>
<organism evidence="1 2">
    <name type="scientific">Roseburia amylophila</name>
    <dbReference type="NCBI Taxonomy" id="2981794"/>
    <lineage>
        <taxon>Bacteria</taxon>
        <taxon>Bacillati</taxon>
        <taxon>Bacillota</taxon>
        <taxon>Clostridia</taxon>
        <taxon>Lachnospirales</taxon>
        <taxon>Lachnospiraceae</taxon>
        <taxon>Roseburia</taxon>
    </lineage>
</organism>
<proteinExistence type="predicted"/>
<comment type="caution">
    <text evidence="1">The sequence shown here is derived from an EMBL/GenBank/DDBJ whole genome shotgun (WGS) entry which is preliminary data.</text>
</comment>
<gene>
    <name evidence="1" type="ORF">LKD47_03915</name>
</gene>
<name>A0AAW4WG60_9FIRM</name>